<dbReference type="HOGENOM" id="CLU_000288_182_1_1"/>
<dbReference type="PANTHER" id="PTHR48182">
    <property type="entry name" value="PROTEIN SERAC1"/>
    <property type="match status" value="1"/>
</dbReference>
<evidence type="ECO:0008006" key="4">
    <source>
        <dbReference type="Google" id="ProtNLM"/>
    </source>
</evidence>
<accession>H1VQV9</accession>
<dbReference type="Proteomes" id="UP000007174">
    <property type="component" value="Unassembled WGS sequence"/>
</dbReference>
<dbReference type="InterPro" id="IPR052374">
    <property type="entry name" value="SERAC1"/>
</dbReference>
<name>H1VQV9_COLHI</name>
<dbReference type="eggNOG" id="KOG2029">
    <property type="taxonomic scope" value="Eukaryota"/>
</dbReference>
<protein>
    <recommendedName>
        <fullName evidence="4">Protein SERAC1</fullName>
    </recommendedName>
</protein>
<gene>
    <name evidence="2" type="ORF">CH063_12563</name>
</gene>
<dbReference type="Gene3D" id="3.40.50.1820">
    <property type="entry name" value="alpha/beta hydrolase"/>
    <property type="match status" value="1"/>
</dbReference>
<reference evidence="3" key="1">
    <citation type="journal article" date="2012" name="Nat. Genet.">
        <title>Lifestyle transitions in plant pathogenic Colletotrichum fungi deciphered by genome and transcriptome analyses.</title>
        <authorList>
            <person name="O'Connell R.J."/>
            <person name="Thon M.R."/>
            <person name="Hacquard S."/>
            <person name="Amyotte S.G."/>
            <person name="Kleemann J."/>
            <person name="Torres M.F."/>
            <person name="Damm U."/>
            <person name="Buiate E.A."/>
            <person name="Epstein L."/>
            <person name="Alkan N."/>
            <person name="Altmueller J."/>
            <person name="Alvarado-Balderrama L."/>
            <person name="Bauser C.A."/>
            <person name="Becker C."/>
            <person name="Birren B.W."/>
            <person name="Chen Z."/>
            <person name="Choi J."/>
            <person name="Crouch J.A."/>
            <person name="Duvick J.P."/>
            <person name="Farman M.A."/>
            <person name="Gan P."/>
            <person name="Heiman D."/>
            <person name="Henrissat B."/>
            <person name="Howard R.J."/>
            <person name="Kabbage M."/>
            <person name="Koch C."/>
            <person name="Kracher B."/>
            <person name="Kubo Y."/>
            <person name="Law A.D."/>
            <person name="Lebrun M.-H."/>
            <person name="Lee Y.-H."/>
            <person name="Miyara I."/>
            <person name="Moore N."/>
            <person name="Neumann U."/>
            <person name="Nordstroem K."/>
            <person name="Panaccione D.G."/>
            <person name="Panstruga R."/>
            <person name="Place M."/>
            <person name="Proctor R.H."/>
            <person name="Prusky D."/>
            <person name="Rech G."/>
            <person name="Reinhardt R."/>
            <person name="Rollins J.A."/>
            <person name="Rounsley S."/>
            <person name="Schardl C.L."/>
            <person name="Schwartz D.C."/>
            <person name="Shenoy N."/>
            <person name="Shirasu K."/>
            <person name="Sikhakolli U.R."/>
            <person name="Stueber K."/>
            <person name="Sukno S.A."/>
            <person name="Sweigard J.A."/>
            <person name="Takano Y."/>
            <person name="Takahara H."/>
            <person name="Trail F."/>
            <person name="van der Does H.C."/>
            <person name="Voll L.M."/>
            <person name="Will I."/>
            <person name="Young S."/>
            <person name="Zeng Q."/>
            <person name="Zhang J."/>
            <person name="Zhou S."/>
            <person name="Dickman M.B."/>
            <person name="Schulze-Lefert P."/>
            <person name="Ver Loren van Themaat E."/>
            <person name="Ma L.-J."/>
            <person name="Vaillancourt L.J."/>
        </authorList>
    </citation>
    <scope>NUCLEOTIDE SEQUENCE [LARGE SCALE GENOMIC DNA]</scope>
    <source>
        <strain evidence="3">IMI 349063</strain>
    </source>
</reference>
<dbReference type="InterPro" id="IPR029058">
    <property type="entry name" value="AB_hydrolase_fold"/>
</dbReference>
<dbReference type="VEuPathDB" id="FungiDB:CH63R_11466"/>
<organism evidence="2 3">
    <name type="scientific">Colletotrichum higginsianum (strain IMI 349063)</name>
    <name type="common">Crucifer anthracnose fungus</name>
    <dbReference type="NCBI Taxonomy" id="759273"/>
    <lineage>
        <taxon>Eukaryota</taxon>
        <taxon>Fungi</taxon>
        <taxon>Dikarya</taxon>
        <taxon>Ascomycota</taxon>
        <taxon>Pezizomycotina</taxon>
        <taxon>Sordariomycetes</taxon>
        <taxon>Hypocreomycetidae</taxon>
        <taxon>Glomerellales</taxon>
        <taxon>Glomerellaceae</taxon>
        <taxon>Colletotrichum</taxon>
        <taxon>Colletotrichum destructivum species complex</taxon>
    </lineage>
</organism>
<sequence length="318" mass="35053">MDKAQDNKQPPTAPPAVDRFNVPDIPPQDQGLKVLHDPKDVDAIDVDIVAVHGIMANPTSTWKHSKTGTNWLADPLMLPESLKEHGVRIMAFGYESKWFGRGSVRQSLSNLATDLLQALNQKREHCPQRPIIFIAHCFGGLVAQKAYTMAALQEGDYPGIWKSTKGMMFLGTPHSGVNDGTNLTKQGQIYDAIVARKLEVQDNVLLTVARDNDVLVDAVSEFARKVSTSAPPPMLFSFYELKPTNLGAIVGQKFVPEFVVGQSSATLLGHEKQGLALDHFGINKFEDNQDNNYQKVSWRILKMVREAKVDSLTASYGG</sequence>
<dbReference type="AlphaFoldDB" id="H1VQV9"/>
<dbReference type="PANTHER" id="PTHR48182:SF3">
    <property type="entry name" value="DUF676 DOMAIN-CONTAINING PROTEIN"/>
    <property type="match status" value="1"/>
</dbReference>
<evidence type="ECO:0000256" key="1">
    <source>
        <dbReference type="SAM" id="MobiDB-lite"/>
    </source>
</evidence>
<dbReference type="EMBL" id="CACQ02005518">
    <property type="protein sequence ID" value="CCF42615.1"/>
    <property type="molecule type" value="Genomic_DNA"/>
</dbReference>
<evidence type="ECO:0000313" key="2">
    <source>
        <dbReference type="EMBL" id="CCF42615.1"/>
    </source>
</evidence>
<dbReference type="SUPFAM" id="SSF53474">
    <property type="entry name" value="alpha/beta-Hydrolases"/>
    <property type="match status" value="1"/>
</dbReference>
<proteinExistence type="predicted"/>
<feature type="region of interest" description="Disordered" evidence="1">
    <location>
        <begin position="1"/>
        <end position="29"/>
    </location>
</feature>
<evidence type="ECO:0000313" key="3">
    <source>
        <dbReference type="Proteomes" id="UP000007174"/>
    </source>
</evidence>